<gene>
    <name evidence="2" type="ORF">JJ685_04730</name>
</gene>
<name>A0A936YXL1_9BURK</name>
<dbReference type="Proteomes" id="UP000599109">
    <property type="component" value="Unassembled WGS sequence"/>
</dbReference>
<evidence type="ECO:0000313" key="3">
    <source>
        <dbReference type="Proteomes" id="UP000599109"/>
    </source>
</evidence>
<comment type="caution">
    <text evidence="2">The sequence shown here is derived from an EMBL/GenBank/DDBJ whole genome shotgun (WGS) entry which is preliminary data.</text>
</comment>
<reference evidence="2 3" key="1">
    <citation type="journal article" date="2017" name="Int. J. Syst. Evol. Microbiol.">
        <title>Ramlibacter monticola sp. nov., isolated from forest soil.</title>
        <authorList>
            <person name="Chaudhary D.K."/>
            <person name="Kim J."/>
        </authorList>
    </citation>
    <scope>NUCLEOTIDE SEQUENCE [LARGE SCALE GENOMIC DNA]</scope>
    <source>
        <strain evidence="2 3">KACC 19175</strain>
    </source>
</reference>
<dbReference type="AlphaFoldDB" id="A0A936YXL1"/>
<feature type="region of interest" description="Disordered" evidence="1">
    <location>
        <begin position="1"/>
        <end position="33"/>
    </location>
</feature>
<accession>A0A936YXL1</accession>
<evidence type="ECO:0000313" key="2">
    <source>
        <dbReference type="EMBL" id="MBL0390441.1"/>
    </source>
</evidence>
<proteinExistence type="predicted"/>
<sequence>MAKPASTPPRKTTSLEQSWNAADPIPVPDAEHQDGDTAWALWNEVSAQHEARFAPTAPMTVPATAPGALAPEARAWAMTQPAAGRAPLRPAAPRAQSPFTLESAMLVARKNNRVCPRPVRWAEVSAMLPPRKTARGQQKPPAPVIGAAWNVTPPLTKRLHFREQIEWAESAGILEAVIAFMQSMREDEWLHMGEE</sequence>
<dbReference type="RefSeq" id="WP_201673043.1">
    <property type="nucleotide sequence ID" value="NZ_JAEQNE010000001.1"/>
</dbReference>
<dbReference type="EMBL" id="JAEQNE010000001">
    <property type="protein sequence ID" value="MBL0390441.1"/>
    <property type="molecule type" value="Genomic_DNA"/>
</dbReference>
<evidence type="ECO:0000256" key="1">
    <source>
        <dbReference type="SAM" id="MobiDB-lite"/>
    </source>
</evidence>
<keyword evidence="3" id="KW-1185">Reference proteome</keyword>
<feature type="compositionally biased region" description="Polar residues" evidence="1">
    <location>
        <begin position="9"/>
        <end position="20"/>
    </location>
</feature>
<protein>
    <submittedName>
        <fullName evidence="2">Uncharacterized protein</fullName>
    </submittedName>
</protein>
<organism evidence="2 3">
    <name type="scientific">Ramlibacter monticola</name>
    <dbReference type="NCBI Taxonomy" id="1926872"/>
    <lineage>
        <taxon>Bacteria</taxon>
        <taxon>Pseudomonadati</taxon>
        <taxon>Pseudomonadota</taxon>
        <taxon>Betaproteobacteria</taxon>
        <taxon>Burkholderiales</taxon>
        <taxon>Comamonadaceae</taxon>
        <taxon>Ramlibacter</taxon>
    </lineage>
</organism>